<dbReference type="EMBL" id="MLYO01000016">
    <property type="protein sequence ID" value="OIK06211.1"/>
    <property type="molecule type" value="Genomic_DNA"/>
</dbReference>
<name>A0A1S2QKU2_9ACTN</name>
<sequence>MGRPARAPATREATASAWASENASTTLRCPCRSARRPTGPQTTCPSASAPPAGPAADREPLVRATSGTLPNRMAAVGSRPGKDTHGSSGPVRAIT</sequence>
<dbReference type="Proteomes" id="UP000179642">
    <property type="component" value="Unassembled WGS sequence"/>
</dbReference>
<dbReference type="RefSeq" id="WP_071380334.1">
    <property type="nucleotide sequence ID" value="NZ_MLYO01000016.1"/>
</dbReference>
<organism evidence="2 3">
    <name type="scientific">Streptomyces monashensis</name>
    <dbReference type="NCBI Taxonomy" id="1678012"/>
    <lineage>
        <taxon>Bacteria</taxon>
        <taxon>Bacillati</taxon>
        <taxon>Actinomycetota</taxon>
        <taxon>Actinomycetes</taxon>
        <taxon>Kitasatosporales</taxon>
        <taxon>Streptomycetaceae</taxon>
        <taxon>Streptomyces</taxon>
    </lineage>
</organism>
<evidence type="ECO:0000313" key="2">
    <source>
        <dbReference type="EMBL" id="OIK06211.1"/>
    </source>
</evidence>
<gene>
    <name evidence="2" type="ORF">BIV23_09520</name>
</gene>
<feature type="compositionally biased region" description="Low complexity" evidence="1">
    <location>
        <begin position="1"/>
        <end position="21"/>
    </location>
</feature>
<evidence type="ECO:0000256" key="1">
    <source>
        <dbReference type="SAM" id="MobiDB-lite"/>
    </source>
</evidence>
<evidence type="ECO:0000313" key="3">
    <source>
        <dbReference type="Proteomes" id="UP000179642"/>
    </source>
</evidence>
<proteinExistence type="predicted"/>
<protein>
    <submittedName>
        <fullName evidence="2">Uncharacterized protein</fullName>
    </submittedName>
</protein>
<dbReference type="AlphaFoldDB" id="A0A1S2QKU2"/>
<comment type="caution">
    <text evidence="2">The sequence shown here is derived from an EMBL/GenBank/DDBJ whole genome shotgun (WGS) entry which is preliminary data.</text>
</comment>
<accession>A0A1S2QKU2</accession>
<feature type="region of interest" description="Disordered" evidence="1">
    <location>
        <begin position="1"/>
        <end position="95"/>
    </location>
</feature>
<reference evidence="2 3" key="1">
    <citation type="submission" date="2016-10" db="EMBL/GenBank/DDBJ databases">
        <title>Genome sequence of Streptomyces sp. MUSC 1.</title>
        <authorList>
            <person name="Lee L.-H."/>
            <person name="Ser H.-L."/>
            <person name="Law J.W.-F."/>
        </authorList>
    </citation>
    <scope>NUCLEOTIDE SEQUENCE [LARGE SCALE GENOMIC DNA]</scope>
    <source>
        <strain evidence="2 3">MUSC 1</strain>
    </source>
</reference>
<keyword evidence="3" id="KW-1185">Reference proteome</keyword>